<evidence type="ECO:0000313" key="2">
    <source>
        <dbReference type="EMBL" id="EMO47397.1"/>
    </source>
</evidence>
<evidence type="ECO:0000313" key="3">
    <source>
        <dbReference type="Proteomes" id="UP000012160"/>
    </source>
</evidence>
<proteinExistence type="predicted"/>
<evidence type="ECO:0000256" key="1">
    <source>
        <dbReference type="SAM" id="Phobius"/>
    </source>
</evidence>
<dbReference type="Proteomes" id="UP000012160">
    <property type="component" value="Unassembled WGS sequence"/>
</dbReference>
<feature type="transmembrane region" description="Helical" evidence="1">
    <location>
        <begin position="12"/>
        <end position="29"/>
    </location>
</feature>
<keyword evidence="1" id="KW-0472">Membrane</keyword>
<keyword evidence="1" id="KW-0812">Transmembrane</keyword>
<dbReference type="AlphaFoldDB" id="M6UQH4"/>
<accession>M6UQH4</accession>
<comment type="caution">
    <text evidence="2">The sequence shown here is derived from an EMBL/GenBank/DDBJ whole genome shotgun (WGS) entry which is preliminary data.</text>
</comment>
<reference evidence="2 3" key="1">
    <citation type="submission" date="2013-01" db="EMBL/GenBank/DDBJ databases">
        <authorList>
            <person name="Harkins D.M."/>
            <person name="Durkin A.S."/>
            <person name="Brinkac L.M."/>
            <person name="Haft D.H."/>
            <person name="Selengut J.D."/>
            <person name="Sanka R."/>
            <person name="DePew J."/>
            <person name="Purushe J."/>
            <person name="Matthias M.A."/>
            <person name="Vinetz J.M."/>
            <person name="Sutton G.G."/>
            <person name="Nierman W.C."/>
            <person name="Fouts D.E."/>
        </authorList>
    </citation>
    <scope>NUCLEOTIDE SEQUENCE [LARGE SCALE GENOMIC DNA]</scope>
    <source>
        <strain evidence="2 3">ZUN179</strain>
    </source>
</reference>
<organism evidence="2 3">
    <name type="scientific">Leptospira santarosai str. ZUN179</name>
    <dbReference type="NCBI Taxonomy" id="1049985"/>
    <lineage>
        <taxon>Bacteria</taxon>
        <taxon>Pseudomonadati</taxon>
        <taxon>Spirochaetota</taxon>
        <taxon>Spirochaetia</taxon>
        <taxon>Leptospirales</taxon>
        <taxon>Leptospiraceae</taxon>
        <taxon>Leptospira</taxon>
    </lineage>
</organism>
<keyword evidence="1" id="KW-1133">Transmembrane helix</keyword>
<dbReference type="EMBL" id="AHOQ02000005">
    <property type="protein sequence ID" value="EMO47397.1"/>
    <property type="molecule type" value="Genomic_DNA"/>
</dbReference>
<sequence length="69" mass="8296">MRSDRYSQRMKRSFSVLYYIFIMLTIRIGDRIRKKQTKAIFVLSLFQNRPCGSSYGDFSAKKWFKTAKE</sequence>
<name>M6UQH4_9LEPT</name>
<gene>
    <name evidence="2" type="ORF">LEP1GSC187_1933</name>
</gene>
<protein>
    <submittedName>
        <fullName evidence="2">Uncharacterized protein</fullName>
    </submittedName>
</protein>